<comment type="caution">
    <text evidence="2">The sequence shown here is derived from an EMBL/GenBank/DDBJ whole genome shotgun (WGS) entry which is preliminary data.</text>
</comment>
<reference evidence="2" key="1">
    <citation type="submission" date="2022-10" db="EMBL/GenBank/DDBJ databases">
        <title>Determination and structural analysis of whole genome sequence of Sarocladium strictum F4-1.</title>
        <authorList>
            <person name="Hu L."/>
            <person name="Jiang Y."/>
        </authorList>
    </citation>
    <scope>NUCLEOTIDE SEQUENCE</scope>
    <source>
        <strain evidence="2">F4-1</strain>
    </source>
</reference>
<feature type="compositionally biased region" description="Basic and acidic residues" evidence="1">
    <location>
        <begin position="149"/>
        <end position="158"/>
    </location>
</feature>
<evidence type="ECO:0000256" key="1">
    <source>
        <dbReference type="SAM" id="MobiDB-lite"/>
    </source>
</evidence>
<gene>
    <name evidence="2" type="ORF">NLU13_7115</name>
</gene>
<proteinExistence type="predicted"/>
<name>A0AA39L6N4_SARSR</name>
<feature type="region of interest" description="Disordered" evidence="1">
    <location>
        <begin position="135"/>
        <end position="171"/>
    </location>
</feature>
<evidence type="ECO:0000313" key="3">
    <source>
        <dbReference type="Proteomes" id="UP001175261"/>
    </source>
</evidence>
<keyword evidence="3" id="KW-1185">Reference proteome</keyword>
<protein>
    <submittedName>
        <fullName evidence="2">Uncharacterized protein</fullName>
    </submittedName>
</protein>
<sequence>MAFTPPQARQYKVTVPTHRAAKKVARRLADRGHRVVTARMSSYHNKYPTDIGYDQPTLSPEAEAHWDVLSLVTGPDPDDDSSWWSAMEEKALRELARRHDGFASCQSTHPNNDERFRSFNREGLQYELDEKTASQRRLKALQDCPPRASKKDVPRPDQDVPSGPGEPIPLEGVDAVDWSALDHAYGDATDVPEMLRTLSMNDERWEKADSKITSSVLHQETIYSSTAPTMTFLAKIAAAPQLSAGRRESLLYTLFIAGSQQAVADAGGYELGDIGPAVRDAVVAQVGQLLELWPVASHAEQQVLLLLAALASRSLAGELEHLDDPPSRLARAMLQGLDGAEALLREMAKSNEELIELTEGLAILSYEPGRDSILPQIDIALLISTGNILNETVKQEKSTR</sequence>
<dbReference type="EMBL" id="JAPDFR010000006">
    <property type="protein sequence ID" value="KAK0385940.1"/>
    <property type="molecule type" value="Genomic_DNA"/>
</dbReference>
<dbReference type="Proteomes" id="UP001175261">
    <property type="component" value="Unassembled WGS sequence"/>
</dbReference>
<organism evidence="2 3">
    <name type="scientific">Sarocladium strictum</name>
    <name type="common">Black bundle disease fungus</name>
    <name type="synonym">Acremonium strictum</name>
    <dbReference type="NCBI Taxonomy" id="5046"/>
    <lineage>
        <taxon>Eukaryota</taxon>
        <taxon>Fungi</taxon>
        <taxon>Dikarya</taxon>
        <taxon>Ascomycota</taxon>
        <taxon>Pezizomycotina</taxon>
        <taxon>Sordariomycetes</taxon>
        <taxon>Hypocreomycetidae</taxon>
        <taxon>Hypocreales</taxon>
        <taxon>Sarocladiaceae</taxon>
        <taxon>Sarocladium</taxon>
    </lineage>
</organism>
<dbReference type="AlphaFoldDB" id="A0AA39L6N4"/>
<accession>A0AA39L6N4</accession>
<evidence type="ECO:0000313" key="2">
    <source>
        <dbReference type="EMBL" id="KAK0385940.1"/>
    </source>
</evidence>